<evidence type="ECO:0008006" key="5">
    <source>
        <dbReference type="Google" id="ProtNLM"/>
    </source>
</evidence>
<name>A0ABR1P908_DIAER</name>
<gene>
    <name evidence="3" type="ORF">SLS63_006169</name>
</gene>
<reference evidence="3 4" key="1">
    <citation type="submission" date="2024-02" db="EMBL/GenBank/DDBJ databases">
        <title>De novo assembly and annotation of 12 fungi associated with fruit tree decline syndrome in Ontario, Canada.</title>
        <authorList>
            <person name="Sulman M."/>
            <person name="Ellouze W."/>
            <person name="Ilyukhin E."/>
        </authorList>
    </citation>
    <scope>NUCLEOTIDE SEQUENCE [LARGE SCALE GENOMIC DNA]</scope>
    <source>
        <strain evidence="3 4">M169</strain>
    </source>
</reference>
<keyword evidence="4" id="KW-1185">Reference proteome</keyword>
<dbReference type="EMBL" id="JAKNSF020000029">
    <property type="protein sequence ID" value="KAK7729296.1"/>
    <property type="molecule type" value="Genomic_DNA"/>
</dbReference>
<evidence type="ECO:0000313" key="4">
    <source>
        <dbReference type="Proteomes" id="UP001430848"/>
    </source>
</evidence>
<dbReference type="Proteomes" id="UP001430848">
    <property type="component" value="Unassembled WGS sequence"/>
</dbReference>
<feature type="coiled-coil region" evidence="1">
    <location>
        <begin position="26"/>
        <end position="53"/>
    </location>
</feature>
<organism evidence="3 4">
    <name type="scientific">Diaporthe eres</name>
    <name type="common">Phomopsis oblonga</name>
    <dbReference type="NCBI Taxonomy" id="83184"/>
    <lineage>
        <taxon>Eukaryota</taxon>
        <taxon>Fungi</taxon>
        <taxon>Dikarya</taxon>
        <taxon>Ascomycota</taxon>
        <taxon>Pezizomycotina</taxon>
        <taxon>Sordariomycetes</taxon>
        <taxon>Sordariomycetidae</taxon>
        <taxon>Diaporthales</taxon>
        <taxon>Diaporthaceae</taxon>
        <taxon>Diaporthe</taxon>
        <taxon>Diaporthe eres species complex</taxon>
    </lineage>
</organism>
<accession>A0ABR1P908</accession>
<proteinExistence type="predicted"/>
<feature type="compositionally biased region" description="Basic and acidic residues" evidence="2">
    <location>
        <begin position="390"/>
        <end position="399"/>
    </location>
</feature>
<evidence type="ECO:0000313" key="3">
    <source>
        <dbReference type="EMBL" id="KAK7729296.1"/>
    </source>
</evidence>
<feature type="region of interest" description="Disordered" evidence="2">
    <location>
        <begin position="251"/>
        <end position="304"/>
    </location>
</feature>
<sequence>MSTPTELLEKKIRRREDALRARQAETAAREAELQDLKESLQKLQSARSGIRSAIEDALSNESTTTIAPTDLLEMAVEGSTNTNLFANANITAEEVVKLALISMKKYLGRKGLVKMIIQTAVQTSQLDAEGVIKAALETVRSCDLNTSDVVRAALQASRNSNHIFAADIIPPAVSTAIERGIEPPAVVKEAFVSAMRGNPSMVKTSVLSVLGCAMGMGMDYRDIKSIMKAFSKEIKLGEATEVRQSIAANAAGPSKVARFQSPESQSAKQTQSESPKTGKSQKPQEMPKPRPSKKEVSSKDDVDSSVVDAMVKAALESIDSGGPGMRALGDPFMMVAQWPGEYFAADKAVKEVLADRARAKAQSANRPTATYSDNDQSQEPASKKAKLKYRRDDRRDKVQ</sequence>
<evidence type="ECO:0000256" key="1">
    <source>
        <dbReference type="SAM" id="Coils"/>
    </source>
</evidence>
<feature type="compositionally biased region" description="Basic and acidic residues" evidence="2">
    <location>
        <begin position="285"/>
        <end position="302"/>
    </location>
</feature>
<feature type="compositionally biased region" description="Polar residues" evidence="2">
    <location>
        <begin position="362"/>
        <end position="380"/>
    </location>
</feature>
<comment type="caution">
    <text evidence="3">The sequence shown here is derived from an EMBL/GenBank/DDBJ whole genome shotgun (WGS) entry which is preliminary data.</text>
</comment>
<feature type="region of interest" description="Disordered" evidence="2">
    <location>
        <begin position="356"/>
        <end position="399"/>
    </location>
</feature>
<feature type="compositionally biased region" description="Polar residues" evidence="2">
    <location>
        <begin position="261"/>
        <end position="283"/>
    </location>
</feature>
<keyword evidence="1" id="KW-0175">Coiled coil</keyword>
<evidence type="ECO:0000256" key="2">
    <source>
        <dbReference type="SAM" id="MobiDB-lite"/>
    </source>
</evidence>
<protein>
    <recommendedName>
        <fullName evidence="5">TOG domain-containing protein</fullName>
    </recommendedName>
</protein>